<dbReference type="EMBL" id="CM000914">
    <property type="protein sequence ID" value="EFG04497.2"/>
    <property type="molecule type" value="Genomic_DNA"/>
</dbReference>
<evidence type="ECO:0000313" key="2">
    <source>
        <dbReference type="Proteomes" id="UP000002357"/>
    </source>
</evidence>
<dbReference type="eggNOG" id="COG1108">
    <property type="taxonomic scope" value="Bacteria"/>
</dbReference>
<sequence>MVSLLVRRNVHSAAPDTGPGALNATAWASAAALTALTLLTTGCTGQDGETSGAKPGPPASAAPHGYVEGAQEAAEPQPRLMLNDPGTGDTRVLDLVTGKVHRAPRSDGATALGTDGRFGYLHSADGLHALDSGAWTVDHGDHAHYYRAAIRDLGRLPGGAGARYVRGDAAVTAVTGADGRASVHRRTELEKLEKTGTGQRKNADTAARPLALTGVHRAAVVPYADHLLTLDDDGTGTPKVAVYDRAGKRAEAPDAPCADPRGDAVTRRGVVFGCADGALLIQRATKDGKGDKGGSGGGFTAVRIPYRTEVPTAERAVSFRHRPGSDTLTAPSGDRAVWALDVGARTWTRVRTGPVVAVNTAGEGSPLLVLQNDGALHGYDIATGARVSRTERLLTGAPDGGGTGPVVEVDRSRAYVNDPAGSRVHEIDYNDRLRLARTLDVGMKPVLMVETGR</sequence>
<dbReference type="SUPFAM" id="SSF69322">
    <property type="entry name" value="Tricorn protease domain 2"/>
    <property type="match status" value="1"/>
</dbReference>
<organism evidence="1 2">
    <name type="scientific">Streptomyces clavuligerus</name>
    <dbReference type="NCBI Taxonomy" id="1901"/>
    <lineage>
        <taxon>Bacteria</taxon>
        <taxon>Bacillati</taxon>
        <taxon>Actinomycetota</taxon>
        <taxon>Actinomycetes</taxon>
        <taxon>Kitasatosporales</taxon>
        <taxon>Streptomycetaceae</taxon>
        <taxon>Streptomyces</taxon>
    </lineage>
</organism>
<dbReference type="GeneID" id="93734100"/>
<dbReference type="AlphaFoldDB" id="B5GMJ3"/>
<keyword evidence="2" id="KW-1185">Reference proteome</keyword>
<keyword evidence="1" id="KW-0449">Lipoprotein</keyword>
<evidence type="ECO:0000313" key="1">
    <source>
        <dbReference type="EMBL" id="EFG04497.2"/>
    </source>
</evidence>
<protein>
    <submittedName>
        <fullName evidence="1">Putative lipoprotein</fullName>
    </submittedName>
</protein>
<gene>
    <name evidence="1" type="ORF">SCLAV_p1010</name>
</gene>
<geneLocation type="plasmid" evidence="1 2">
    <name>pSCL4</name>
</geneLocation>
<dbReference type="RefSeq" id="WP_003952949.1">
    <property type="nucleotide sequence ID" value="NZ_CM000914.1"/>
</dbReference>
<proteinExistence type="predicted"/>
<dbReference type="Proteomes" id="UP000002357">
    <property type="component" value="Plasmid pSCL4"/>
</dbReference>
<keyword evidence="1" id="KW-0614">Plasmid</keyword>
<name>B5GMJ3_STRCL</name>
<dbReference type="OrthoDB" id="60524at2"/>
<reference evidence="1 2" key="1">
    <citation type="journal article" date="2010" name="Genome Biol. Evol.">
        <title>The sequence of a 1.8-mb bacterial linear plasmid reveals a rich evolutionary reservoir of secondary metabolic pathways.</title>
        <authorList>
            <person name="Medema M.H."/>
            <person name="Trefzer A."/>
            <person name="Kovalchuk A."/>
            <person name="van den Berg M."/>
            <person name="Mueller U."/>
            <person name="Heijne W."/>
            <person name="Wu L."/>
            <person name="Alam M.T."/>
            <person name="Ronning C.M."/>
            <person name="Nierman W.C."/>
            <person name="Bovenberg R.A.L."/>
            <person name="Breitling R."/>
            <person name="Takano E."/>
        </authorList>
    </citation>
    <scope>NUCLEOTIDE SEQUENCE [LARGE SCALE GENOMIC DNA]</scope>
    <source>
        <strain evidence="2">ATCC 27064 / DSM 738 / JCM 4710 / NBRC 13307 / NCIMB 12785 / NRRL 3585 / VKM Ac-602</strain>
        <plasmid evidence="1">pSCL4</plasmid>
    </source>
</reference>
<accession>B5GMJ3</accession>
<dbReference type="KEGG" id="sclf:BB341_29175"/>